<proteinExistence type="predicted"/>
<dbReference type="InterPro" id="IPR025272">
    <property type="entry name" value="SocA_Panacea"/>
</dbReference>
<accession>A0AAE9M6D0</accession>
<evidence type="ECO:0000313" key="2">
    <source>
        <dbReference type="EMBL" id="USU93395.1"/>
    </source>
</evidence>
<dbReference type="Proteomes" id="UP001055514">
    <property type="component" value="Chromosome"/>
</dbReference>
<dbReference type="AlphaFoldDB" id="A0AAE9M6D0"/>
<name>A0AAE9M6D0_ACIPI</name>
<feature type="domain" description="Antitoxin SocA-like Panacea" evidence="1">
    <location>
        <begin position="31"/>
        <end position="143"/>
    </location>
</feature>
<protein>
    <submittedName>
        <fullName evidence="2">DUF4065 domain-containing protein</fullName>
    </submittedName>
</protein>
<dbReference type="EMBL" id="CP095407">
    <property type="protein sequence ID" value="USU93395.1"/>
    <property type="molecule type" value="Genomic_DNA"/>
</dbReference>
<evidence type="ECO:0000259" key="1">
    <source>
        <dbReference type="Pfam" id="PF13274"/>
    </source>
</evidence>
<evidence type="ECO:0000313" key="3">
    <source>
        <dbReference type="Proteomes" id="UP001055514"/>
    </source>
</evidence>
<dbReference type="Pfam" id="PF13274">
    <property type="entry name" value="SocA_Panacea"/>
    <property type="match status" value="1"/>
</dbReference>
<sequence>MNNYSAMDVANFIVWYANNVLNRKSLTPLKLQKILYYVQGTFLADHNRPLFNEAIQKWQYGPVVPSVYFEFKDYGISHIDRPRSTFSFQQSEEGGLGFKFDDFDHTKIAVDSLVFNHISKVVELLIDERPFDLVNKTHAEIMWSRDQEKILNGIRDIEYCNEEVAQYFKENPLF</sequence>
<reference evidence="2" key="1">
    <citation type="submission" date="2022-04" db="EMBL/GenBank/DDBJ databases">
        <title>Emergence of ST220 Acinetobacter pittii strain in bloodstream infection, which co-producing chromosomal NDM-1 and OXA-820 carbapenemases.</title>
        <authorList>
            <person name="Tian C."/>
            <person name="Xing M."/>
            <person name="Fu L."/>
            <person name="Xia D."/>
        </authorList>
    </citation>
    <scope>NUCLEOTIDE SEQUENCE</scope>
    <source>
        <strain evidence="2">TCM</strain>
    </source>
</reference>
<organism evidence="2 3">
    <name type="scientific">Acinetobacter pittii</name>
    <name type="common">Acinetobacter genomosp. 3</name>
    <dbReference type="NCBI Taxonomy" id="48296"/>
    <lineage>
        <taxon>Bacteria</taxon>
        <taxon>Pseudomonadati</taxon>
        <taxon>Pseudomonadota</taxon>
        <taxon>Gammaproteobacteria</taxon>
        <taxon>Moraxellales</taxon>
        <taxon>Moraxellaceae</taxon>
        <taxon>Acinetobacter</taxon>
        <taxon>Acinetobacter calcoaceticus/baumannii complex</taxon>
    </lineage>
</organism>
<dbReference type="RefSeq" id="WP_032056571.1">
    <property type="nucleotide sequence ID" value="NZ_BBTX01000009.1"/>
</dbReference>
<gene>
    <name evidence="2" type="ORF">MWH18_13650</name>
</gene>